<dbReference type="EMBL" id="BAABDQ010000074">
    <property type="protein sequence ID" value="GAA3624564.1"/>
    <property type="molecule type" value="Genomic_DNA"/>
</dbReference>
<proteinExistence type="predicted"/>
<evidence type="ECO:0000256" key="1">
    <source>
        <dbReference type="SAM" id="MobiDB-lite"/>
    </source>
</evidence>
<keyword evidence="3" id="KW-1185">Reference proteome</keyword>
<name>A0ABP7A474_9ACTN</name>
<organism evidence="2 3">
    <name type="scientific">Nonomuraea rosea</name>
    <dbReference type="NCBI Taxonomy" id="638574"/>
    <lineage>
        <taxon>Bacteria</taxon>
        <taxon>Bacillati</taxon>
        <taxon>Actinomycetota</taxon>
        <taxon>Actinomycetes</taxon>
        <taxon>Streptosporangiales</taxon>
        <taxon>Streptosporangiaceae</taxon>
        <taxon>Nonomuraea</taxon>
    </lineage>
</organism>
<protein>
    <submittedName>
        <fullName evidence="2">Uncharacterized protein</fullName>
    </submittedName>
</protein>
<feature type="region of interest" description="Disordered" evidence="1">
    <location>
        <begin position="1"/>
        <end position="22"/>
    </location>
</feature>
<evidence type="ECO:0000313" key="3">
    <source>
        <dbReference type="Proteomes" id="UP001500630"/>
    </source>
</evidence>
<reference evidence="3" key="1">
    <citation type="journal article" date="2019" name="Int. J. Syst. Evol. Microbiol.">
        <title>The Global Catalogue of Microorganisms (GCM) 10K type strain sequencing project: providing services to taxonomists for standard genome sequencing and annotation.</title>
        <authorList>
            <consortium name="The Broad Institute Genomics Platform"/>
            <consortium name="The Broad Institute Genome Sequencing Center for Infectious Disease"/>
            <person name="Wu L."/>
            <person name="Ma J."/>
        </authorList>
    </citation>
    <scope>NUCLEOTIDE SEQUENCE [LARGE SCALE GENOMIC DNA]</scope>
    <source>
        <strain evidence="3">JCM 17326</strain>
    </source>
</reference>
<sequence length="165" mass="17956">MGMNARRRTGADRSCPPGREAAPLPVAAIDDLALTEMLAELAAPRAERIDADTLNRELSIARMVIGWWQCQGYLEGDRAFLWERPRSPARDGGQFSLVVRGVIPDVESQSSYHLDLARPADSRTVSSVWHEIRLTDVAVSSAEADGQDSSVDGVLVDDVADLLAK</sequence>
<dbReference type="Proteomes" id="UP001500630">
    <property type="component" value="Unassembled WGS sequence"/>
</dbReference>
<gene>
    <name evidence="2" type="ORF">GCM10022419_132700</name>
</gene>
<comment type="caution">
    <text evidence="2">The sequence shown here is derived from an EMBL/GenBank/DDBJ whole genome shotgun (WGS) entry which is preliminary data.</text>
</comment>
<evidence type="ECO:0000313" key="2">
    <source>
        <dbReference type="EMBL" id="GAA3624564.1"/>
    </source>
</evidence>
<accession>A0ABP7A474</accession>